<gene>
    <name evidence="7" type="ORF">O4H49_03280</name>
</gene>
<evidence type="ECO:0000313" key="8">
    <source>
        <dbReference type="Proteomes" id="UP001069802"/>
    </source>
</evidence>
<evidence type="ECO:0000313" key="7">
    <source>
        <dbReference type="EMBL" id="MCZ4279786.1"/>
    </source>
</evidence>
<accession>A0ABT4LFA8</accession>
<keyword evidence="8" id="KW-1185">Reference proteome</keyword>
<feature type="transmembrane region" description="Helical" evidence="5">
    <location>
        <begin position="45"/>
        <end position="65"/>
    </location>
</feature>
<keyword evidence="3 5" id="KW-1133">Transmembrane helix</keyword>
<feature type="transmembrane region" description="Helical" evidence="5">
    <location>
        <begin position="71"/>
        <end position="95"/>
    </location>
</feature>
<evidence type="ECO:0000256" key="4">
    <source>
        <dbReference type="ARBA" id="ARBA00023136"/>
    </source>
</evidence>
<dbReference type="InterPro" id="IPR007829">
    <property type="entry name" value="TM2"/>
</dbReference>
<dbReference type="Pfam" id="PF05154">
    <property type="entry name" value="TM2"/>
    <property type="match status" value="1"/>
</dbReference>
<organism evidence="7 8">
    <name type="scientific">Kiloniella laminariae</name>
    <dbReference type="NCBI Taxonomy" id="454162"/>
    <lineage>
        <taxon>Bacteria</taxon>
        <taxon>Pseudomonadati</taxon>
        <taxon>Pseudomonadota</taxon>
        <taxon>Alphaproteobacteria</taxon>
        <taxon>Rhodospirillales</taxon>
        <taxon>Kiloniellaceae</taxon>
        <taxon>Kiloniella</taxon>
    </lineage>
</organism>
<sequence>MSQTSPDFPAQQLADKNAGKTMGLAFILWFFLGVFGAHRFYLGRYISGACFVIFWLLVVGAFLTVNFSSLHWAIFLAGFMALWYLGDLIWLVIVFSSGTIGKKS</sequence>
<evidence type="ECO:0000256" key="3">
    <source>
        <dbReference type="ARBA" id="ARBA00022989"/>
    </source>
</evidence>
<evidence type="ECO:0000256" key="2">
    <source>
        <dbReference type="ARBA" id="ARBA00022692"/>
    </source>
</evidence>
<keyword evidence="2 5" id="KW-0812">Transmembrane</keyword>
<evidence type="ECO:0000256" key="1">
    <source>
        <dbReference type="ARBA" id="ARBA00004141"/>
    </source>
</evidence>
<name>A0ABT4LFA8_9PROT</name>
<evidence type="ECO:0000256" key="5">
    <source>
        <dbReference type="SAM" id="Phobius"/>
    </source>
</evidence>
<comment type="caution">
    <text evidence="7">The sequence shown here is derived from an EMBL/GenBank/DDBJ whole genome shotgun (WGS) entry which is preliminary data.</text>
</comment>
<feature type="transmembrane region" description="Helical" evidence="5">
    <location>
        <begin position="20"/>
        <end position="38"/>
    </location>
</feature>
<proteinExistence type="predicted"/>
<reference evidence="7" key="1">
    <citation type="submission" date="2022-12" db="EMBL/GenBank/DDBJ databases">
        <title>Bacterial isolates from different developmental stages of Nematostella vectensis.</title>
        <authorList>
            <person name="Fraune S."/>
        </authorList>
    </citation>
    <scope>NUCLEOTIDE SEQUENCE</scope>
    <source>
        <strain evidence="7">G21630-S1</strain>
    </source>
</reference>
<comment type="subcellular location">
    <subcellularLocation>
        <location evidence="1">Membrane</location>
        <topology evidence="1">Multi-pass membrane protein</topology>
    </subcellularLocation>
</comment>
<dbReference type="Proteomes" id="UP001069802">
    <property type="component" value="Unassembled WGS sequence"/>
</dbReference>
<feature type="domain" description="TM2" evidence="6">
    <location>
        <begin position="19"/>
        <end position="60"/>
    </location>
</feature>
<protein>
    <submittedName>
        <fullName evidence="7">TM2 domain-containing protein</fullName>
    </submittedName>
</protein>
<dbReference type="EMBL" id="JAPWGY010000001">
    <property type="protein sequence ID" value="MCZ4279786.1"/>
    <property type="molecule type" value="Genomic_DNA"/>
</dbReference>
<evidence type="ECO:0000259" key="6">
    <source>
        <dbReference type="Pfam" id="PF05154"/>
    </source>
</evidence>
<keyword evidence="4 5" id="KW-0472">Membrane</keyword>
<dbReference type="RefSeq" id="WP_269421983.1">
    <property type="nucleotide sequence ID" value="NZ_JAPWGY010000001.1"/>
</dbReference>